<dbReference type="GO" id="GO:0008168">
    <property type="term" value="F:methyltransferase activity"/>
    <property type="evidence" value="ECO:0007669"/>
    <property type="project" value="UniProtKB-KW"/>
</dbReference>
<dbReference type="Pfam" id="PF13649">
    <property type="entry name" value="Methyltransf_25"/>
    <property type="match status" value="1"/>
</dbReference>
<protein>
    <submittedName>
        <fullName evidence="3">SAM-dependent methyltransferase</fullName>
    </submittedName>
</protein>
<keyword evidence="4" id="KW-1185">Reference proteome</keyword>
<dbReference type="GO" id="GO:0032259">
    <property type="term" value="P:methylation"/>
    <property type="evidence" value="ECO:0007669"/>
    <property type="project" value="UniProtKB-KW"/>
</dbReference>
<dbReference type="InterPro" id="IPR029063">
    <property type="entry name" value="SAM-dependent_MTases_sf"/>
</dbReference>
<evidence type="ECO:0000256" key="1">
    <source>
        <dbReference type="ARBA" id="ARBA00022679"/>
    </source>
</evidence>
<organism evidence="3 4">
    <name type="scientific">Brachybacterium aquaticum</name>
    <dbReference type="NCBI Taxonomy" id="1432564"/>
    <lineage>
        <taxon>Bacteria</taxon>
        <taxon>Bacillati</taxon>
        <taxon>Actinomycetota</taxon>
        <taxon>Actinomycetes</taxon>
        <taxon>Micrococcales</taxon>
        <taxon>Dermabacteraceae</taxon>
        <taxon>Brachybacterium</taxon>
    </lineage>
</organism>
<gene>
    <name evidence="3" type="ORF">HNR70_001289</name>
</gene>
<keyword evidence="1 3" id="KW-0808">Transferase</keyword>
<sequence length="166" mass="18117">MEHWADGVTGTVLDAGCGPGHWSDHLRRRGVDVRGIDLSPRFVEHARAEYPDVAFTLGSLEAIPEDSASLGGILAWYSLIHMEPSRLGTVLNEFARVLRPGGVLLLGFFDGPDATRFDHAVISARTWSVSDMARQLEAAGFDVVETHRRTGPGHRPHAAITALRRS</sequence>
<dbReference type="PANTHER" id="PTHR43861">
    <property type="entry name" value="TRANS-ACONITATE 2-METHYLTRANSFERASE-RELATED"/>
    <property type="match status" value="1"/>
</dbReference>
<name>A0A841A9H0_9MICO</name>
<dbReference type="AlphaFoldDB" id="A0A841A9H0"/>
<dbReference type="SUPFAM" id="SSF53335">
    <property type="entry name" value="S-adenosyl-L-methionine-dependent methyltransferases"/>
    <property type="match status" value="1"/>
</dbReference>
<reference evidence="3 4" key="1">
    <citation type="submission" date="2020-08" db="EMBL/GenBank/DDBJ databases">
        <title>Sequencing the genomes of 1000 actinobacteria strains.</title>
        <authorList>
            <person name="Klenk H.-P."/>
        </authorList>
    </citation>
    <scope>NUCLEOTIDE SEQUENCE [LARGE SCALE GENOMIC DNA]</scope>
    <source>
        <strain evidence="3 4">DSM 28796</strain>
    </source>
</reference>
<dbReference type="EMBL" id="JACHLZ010000001">
    <property type="protein sequence ID" value="MBB5831476.1"/>
    <property type="molecule type" value="Genomic_DNA"/>
</dbReference>
<accession>A0A841A9H0</accession>
<feature type="domain" description="Methyltransferase" evidence="2">
    <location>
        <begin position="12"/>
        <end position="102"/>
    </location>
</feature>
<keyword evidence="3" id="KW-0489">Methyltransferase</keyword>
<comment type="caution">
    <text evidence="3">The sequence shown here is derived from an EMBL/GenBank/DDBJ whole genome shotgun (WGS) entry which is preliminary data.</text>
</comment>
<evidence type="ECO:0000313" key="3">
    <source>
        <dbReference type="EMBL" id="MBB5831476.1"/>
    </source>
</evidence>
<proteinExistence type="predicted"/>
<dbReference type="Proteomes" id="UP000588158">
    <property type="component" value="Unassembled WGS sequence"/>
</dbReference>
<dbReference type="Gene3D" id="3.40.50.150">
    <property type="entry name" value="Vaccinia Virus protein VP39"/>
    <property type="match status" value="1"/>
</dbReference>
<dbReference type="InterPro" id="IPR041698">
    <property type="entry name" value="Methyltransf_25"/>
</dbReference>
<evidence type="ECO:0000259" key="2">
    <source>
        <dbReference type="Pfam" id="PF13649"/>
    </source>
</evidence>
<evidence type="ECO:0000313" key="4">
    <source>
        <dbReference type="Proteomes" id="UP000588158"/>
    </source>
</evidence>
<dbReference type="CDD" id="cd02440">
    <property type="entry name" value="AdoMet_MTases"/>
    <property type="match status" value="1"/>
</dbReference>